<dbReference type="InterPro" id="IPR011815">
    <property type="entry name" value="PBP_1c"/>
</dbReference>
<dbReference type="Gene3D" id="3.40.710.10">
    <property type="entry name" value="DD-peptidase/beta-lactamase superfamily"/>
    <property type="match status" value="1"/>
</dbReference>
<dbReference type="OrthoDB" id="9766909at2"/>
<evidence type="ECO:0000256" key="9">
    <source>
        <dbReference type="ARBA" id="ARBA00023268"/>
    </source>
</evidence>
<gene>
    <name evidence="14" type="ORF">SAMN02745166_00598</name>
</gene>
<dbReference type="InterPro" id="IPR036950">
    <property type="entry name" value="PBP_transglycosylase"/>
</dbReference>
<keyword evidence="7" id="KW-0808">Transferase</keyword>
<dbReference type="GO" id="GO:0030288">
    <property type="term" value="C:outer membrane-bounded periplasmic space"/>
    <property type="evidence" value="ECO:0007669"/>
    <property type="project" value="TreeGrafter"/>
</dbReference>
<evidence type="ECO:0000259" key="12">
    <source>
        <dbReference type="Pfam" id="PF00905"/>
    </source>
</evidence>
<proteinExistence type="inferred from homology"/>
<dbReference type="InterPro" id="IPR001264">
    <property type="entry name" value="Glyco_trans_51"/>
</dbReference>
<evidence type="ECO:0000256" key="2">
    <source>
        <dbReference type="ARBA" id="ARBA00007090"/>
    </source>
</evidence>
<evidence type="ECO:0000256" key="1">
    <source>
        <dbReference type="ARBA" id="ARBA00004752"/>
    </source>
</evidence>
<dbReference type="STRING" id="48467.SAMN02745166_00598"/>
<evidence type="ECO:0000256" key="3">
    <source>
        <dbReference type="ARBA" id="ARBA00007739"/>
    </source>
</evidence>
<dbReference type="InterPro" id="IPR012338">
    <property type="entry name" value="Beta-lactam/transpept-like"/>
</dbReference>
<dbReference type="InterPro" id="IPR001460">
    <property type="entry name" value="PCN-bd_Tpept"/>
</dbReference>
<evidence type="ECO:0000256" key="10">
    <source>
        <dbReference type="ARBA" id="ARBA00044770"/>
    </source>
</evidence>
<keyword evidence="8" id="KW-0378">Hydrolase</keyword>
<evidence type="ECO:0000259" key="13">
    <source>
        <dbReference type="Pfam" id="PF00912"/>
    </source>
</evidence>
<dbReference type="PANTHER" id="PTHR32282">
    <property type="entry name" value="BINDING PROTEIN TRANSPEPTIDASE, PUTATIVE-RELATED"/>
    <property type="match status" value="1"/>
</dbReference>
<dbReference type="GO" id="GO:0008955">
    <property type="term" value="F:peptidoglycan glycosyltransferase activity"/>
    <property type="evidence" value="ECO:0007669"/>
    <property type="project" value="UniProtKB-EC"/>
</dbReference>
<dbReference type="Pfam" id="PF00912">
    <property type="entry name" value="Transgly"/>
    <property type="match status" value="1"/>
</dbReference>
<reference evidence="15" key="1">
    <citation type="submission" date="2017-02" db="EMBL/GenBank/DDBJ databases">
        <authorList>
            <person name="Varghese N."/>
            <person name="Submissions S."/>
        </authorList>
    </citation>
    <scope>NUCLEOTIDE SEQUENCE [LARGE SCALE GENOMIC DNA]</scope>
    <source>
        <strain evidence="15">ATCC 700200</strain>
    </source>
</reference>
<dbReference type="SUPFAM" id="SSF56601">
    <property type="entry name" value="beta-lactamase/transpeptidase-like"/>
    <property type="match status" value="1"/>
</dbReference>
<keyword evidence="4" id="KW-0121">Carboxypeptidase</keyword>
<comment type="similarity">
    <text evidence="3">In the N-terminal section; belongs to the glycosyltransferase 51 family.</text>
</comment>
<dbReference type="GO" id="GO:0008658">
    <property type="term" value="F:penicillin binding"/>
    <property type="evidence" value="ECO:0007669"/>
    <property type="project" value="InterPro"/>
</dbReference>
<organism evidence="14 15">
    <name type="scientific">Prosthecobacter debontii</name>
    <dbReference type="NCBI Taxonomy" id="48467"/>
    <lineage>
        <taxon>Bacteria</taxon>
        <taxon>Pseudomonadati</taxon>
        <taxon>Verrucomicrobiota</taxon>
        <taxon>Verrucomicrobiia</taxon>
        <taxon>Verrucomicrobiales</taxon>
        <taxon>Verrucomicrobiaceae</taxon>
        <taxon>Prosthecobacter</taxon>
    </lineage>
</organism>
<comment type="similarity">
    <text evidence="2">In the C-terminal section; belongs to the transpeptidase family.</text>
</comment>
<keyword evidence="6" id="KW-0328">Glycosyltransferase</keyword>
<evidence type="ECO:0000256" key="6">
    <source>
        <dbReference type="ARBA" id="ARBA00022676"/>
    </source>
</evidence>
<dbReference type="SUPFAM" id="SSF53955">
    <property type="entry name" value="Lysozyme-like"/>
    <property type="match status" value="1"/>
</dbReference>
<name>A0A1T4WTN5_9BACT</name>
<dbReference type="RefSeq" id="WP_078811825.1">
    <property type="nucleotide sequence ID" value="NZ_FUYE01000002.1"/>
</dbReference>
<evidence type="ECO:0000256" key="8">
    <source>
        <dbReference type="ARBA" id="ARBA00022801"/>
    </source>
</evidence>
<accession>A0A1T4WTN5</accession>
<feature type="domain" description="Glycosyl transferase family 51" evidence="13">
    <location>
        <begin position="63"/>
        <end position="231"/>
    </location>
</feature>
<protein>
    <recommendedName>
        <fullName evidence="10">peptidoglycan glycosyltransferase</fullName>
        <ecNumber evidence="10">2.4.99.28</ecNumber>
    </recommendedName>
</protein>
<dbReference type="NCBIfam" id="TIGR02073">
    <property type="entry name" value="PBP_1c"/>
    <property type="match status" value="1"/>
</dbReference>
<feature type="domain" description="Penicillin-binding protein transpeptidase" evidence="12">
    <location>
        <begin position="307"/>
        <end position="572"/>
    </location>
</feature>
<sequence length="755" mass="83762">MHPWLKRILRLLGAGLLFALLGWWGLPWLVPLPEALETPLQASPRFLSRGGQPLRMLLTPEGDRVAEVLRFEEIPERLIQATLAAEDKRFWKHGGVDLLATARAAWDNASNGRIVSGASTIHQQLIKVAAARKEKRGWQMKLIQTLQARRLALSWSKPQVMAEYLNRISYGNLLTGCASAAQGYFNKPLSDLSPAECALLAAIPQSPRRFNPFRNPEVIQPRQHRILDKMHQLGWLPPEVWQTALKEPLKLQRYHGGFEAPHAVGMLPATPGSITTTTLDAALQRQVETIITQRLNVLKDRHVTQASVIVIENTTGHVLALAGSRDFFATDGGQINGAWVPHSPGSAMKPFTYVIALERGASAASLVADLPVEYATSTGTYRPENYAHRLYGPMTYRGALGNSLNISAVKVLSSIGGAETLLEQMHMLGLTTLTETPDHYGLGLTIGNAPVRLIELANAYACLARLGVDRPWALVADSSTHEPQRRFDERACYILADILADNQARQLTFGQHSPLRLPFPAAVKTGTSTSYRDNWCVGFTPEFTVGVWAGNFDNTPMQEVSGVTGAAPIWRDVFLELQRRFGVTWYSEPAGLVHARMDPRTGKRLSPQVPPARVSREEIFLPDHLPPTASAADYDPQGRALLPPEYNAWVRSRDNWMGDLVIADSKANAPRPWHIRQPIPGTVVRLDPDLPGDGKRMLLTTEPHQPQVRWECETLTIRDDAGSPYVELKPGRHELRAIDPNTQEVQRTFVIVHPE</sequence>
<dbReference type="EC" id="2.4.99.28" evidence="10"/>
<dbReference type="InterPro" id="IPR050396">
    <property type="entry name" value="Glycosyltr_51/Transpeptidase"/>
</dbReference>
<dbReference type="Gene3D" id="1.10.3810.10">
    <property type="entry name" value="Biosynthetic peptidoglycan transglycosylase-like"/>
    <property type="match status" value="1"/>
</dbReference>
<keyword evidence="15" id="KW-1185">Reference proteome</keyword>
<dbReference type="AlphaFoldDB" id="A0A1T4WTN5"/>
<evidence type="ECO:0000256" key="4">
    <source>
        <dbReference type="ARBA" id="ARBA00022645"/>
    </source>
</evidence>
<evidence type="ECO:0000256" key="11">
    <source>
        <dbReference type="ARBA" id="ARBA00049902"/>
    </source>
</evidence>
<evidence type="ECO:0000313" key="14">
    <source>
        <dbReference type="EMBL" id="SKA80225.1"/>
    </source>
</evidence>
<dbReference type="Proteomes" id="UP000190774">
    <property type="component" value="Unassembled WGS sequence"/>
</dbReference>
<dbReference type="GO" id="GO:0004180">
    <property type="term" value="F:carboxypeptidase activity"/>
    <property type="evidence" value="ECO:0007669"/>
    <property type="project" value="UniProtKB-KW"/>
</dbReference>
<dbReference type="GO" id="GO:0009252">
    <property type="term" value="P:peptidoglycan biosynthetic process"/>
    <property type="evidence" value="ECO:0007669"/>
    <property type="project" value="InterPro"/>
</dbReference>
<dbReference type="Pfam" id="PF00905">
    <property type="entry name" value="Transpeptidase"/>
    <property type="match status" value="1"/>
</dbReference>
<dbReference type="PANTHER" id="PTHR32282:SF15">
    <property type="entry name" value="PENICILLIN-BINDING PROTEIN 1C"/>
    <property type="match status" value="1"/>
</dbReference>
<evidence type="ECO:0000313" key="15">
    <source>
        <dbReference type="Proteomes" id="UP000190774"/>
    </source>
</evidence>
<evidence type="ECO:0000256" key="5">
    <source>
        <dbReference type="ARBA" id="ARBA00022670"/>
    </source>
</evidence>
<dbReference type="EMBL" id="FUYE01000002">
    <property type="protein sequence ID" value="SKA80225.1"/>
    <property type="molecule type" value="Genomic_DNA"/>
</dbReference>
<dbReference type="GO" id="GO:0006508">
    <property type="term" value="P:proteolysis"/>
    <property type="evidence" value="ECO:0007669"/>
    <property type="project" value="UniProtKB-KW"/>
</dbReference>
<comment type="pathway">
    <text evidence="1">Cell wall biogenesis; peptidoglycan biosynthesis.</text>
</comment>
<keyword evidence="5" id="KW-0645">Protease</keyword>
<dbReference type="InterPro" id="IPR023346">
    <property type="entry name" value="Lysozyme-like_dom_sf"/>
</dbReference>
<evidence type="ECO:0000256" key="7">
    <source>
        <dbReference type="ARBA" id="ARBA00022679"/>
    </source>
</evidence>
<keyword evidence="9" id="KW-0511">Multifunctional enzyme</keyword>
<comment type="catalytic activity">
    <reaction evidence="11">
        <text>[GlcNAc-(1-&gt;4)-Mur2Ac(oyl-L-Ala-gamma-D-Glu-L-Lys-D-Ala-D-Ala)](n)-di-trans,octa-cis-undecaprenyl diphosphate + beta-D-GlcNAc-(1-&gt;4)-Mur2Ac(oyl-L-Ala-gamma-D-Glu-L-Lys-D-Ala-D-Ala)-di-trans,octa-cis-undecaprenyl diphosphate = [GlcNAc-(1-&gt;4)-Mur2Ac(oyl-L-Ala-gamma-D-Glu-L-Lys-D-Ala-D-Ala)](n+1)-di-trans,octa-cis-undecaprenyl diphosphate + di-trans,octa-cis-undecaprenyl diphosphate + H(+)</text>
        <dbReference type="Rhea" id="RHEA:23708"/>
        <dbReference type="Rhea" id="RHEA-COMP:9602"/>
        <dbReference type="Rhea" id="RHEA-COMP:9603"/>
        <dbReference type="ChEBI" id="CHEBI:15378"/>
        <dbReference type="ChEBI" id="CHEBI:58405"/>
        <dbReference type="ChEBI" id="CHEBI:60033"/>
        <dbReference type="ChEBI" id="CHEBI:78435"/>
        <dbReference type="EC" id="2.4.99.28"/>
    </reaction>
</comment>